<dbReference type="AlphaFoldDB" id="S7Q2N0"/>
<evidence type="ECO:0000313" key="3">
    <source>
        <dbReference type="Proteomes" id="UP000030669"/>
    </source>
</evidence>
<feature type="compositionally biased region" description="Basic and acidic residues" evidence="1">
    <location>
        <begin position="80"/>
        <end position="92"/>
    </location>
</feature>
<feature type="region of interest" description="Disordered" evidence="1">
    <location>
        <begin position="29"/>
        <end position="92"/>
    </location>
</feature>
<name>S7Q2N0_GLOTA</name>
<dbReference type="Proteomes" id="UP000030669">
    <property type="component" value="Unassembled WGS sequence"/>
</dbReference>
<dbReference type="GeneID" id="19302235"/>
<evidence type="ECO:0000256" key="1">
    <source>
        <dbReference type="SAM" id="MobiDB-lite"/>
    </source>
</evidence>
<protein>
    <submittedName>
        <fullName evidence="2">Uncharacterized protein</fullName>
    </submittedName>
</protein>
<reference evidence="2 3" key="1">
    <citation type="journal article" date="2012" name="Science">
        <title>The Paleozoic origin of enzymatic lignin decomposition reconstructed from 31 fungal genomes.</title>
        <authorList>
            <person name="Floudas D."/>
            <person name="Binder M."/>
            <person name="Riley R."/>
            <person name="Barry K."/>
            <person name="Blanchette R.A."/>
            <person name="Henrissat B."/>
            <person name="Martinez A.T."/>
            <person name="Otillar R."/>
            <person name="Spatafora J.W."/>
            <person name="Yadav J.S."/>
            <person name="Aerts A."/>
            <person name="Benoit I."/>
            <person name="Boyd A."/>
            <person name="Carlson A."/>
            <person name="Copeland A."/>
            <person name="Coutinho P.M."/>
            <person name="de Vries R.P."/>
            <person name="Ferreira P."/>
            <person name="Findley K."/>
            <person name="Foster B."/>
            <person name="Gaskell J."/>
            <person name="Glotzer D."/>
            <person name="Gorecki P."/>
            <person name="Heitman J."/>
            <person name="Hesse C."/>
            <person name="Hori C."/>
            <person name="Igarashi K."/>
            <person name="Jurgens J.A."/>
            <person name="Kallen N."/>
            <person name="Kersten P."/>
            <person name="Kohler A."/>
            <person name="Kuees U."/>
            <person name="Kumar T.K.A."/>
            <person name="Kuo A."/>
            <person name="LaButti K."/>
            <person name="Larrondo L.F."/>
            <person name="Lindquist E."/>
            <person name="Ling A."/>
            <person name="Lombard V."/>
            <person name="Lucas S."/>
            <person name="Lundell T."/>
            <person name="Martin R."/>
            <person name="McLaughlin D.J."/>
            <person name="Morgenstern I."/>
            <person name="Morin E."/>
            <person name="Murat C."/>
            <person name="Nagy L.G."/>
            <person name="Nolan M."/>
            <person name="Ohm R.A."/>
            <person name="Patyshakuliyeva A."/>
            <person name="Rokas A."/>
            <person name="Ruiz-Duenas F.J."/>
            <person name="Sabat G."/>
            <person name="Salamov A."/>
            <person name="Samejima M."/>
            <person name="Schmutz J."/>
            <person name="Slot J.C."/>
            <person name="St John F."/>
            <person name="Stenlid J."/>
            <person name="Sun H."/>
            <person name="Sun S."/>
            <person name="Syed K."/>
            <person name="Tsang A."/>
            <person name="Wiebenga A."/>
            <person name="Young D."/>
            <person name="Pisabarro A."/>
            <person name="Eastwood D.C."/>
            <person name="Martin F."/>
            <person name="Cullen D."/>
            <person name="Grigoriev I.V."/>
            <person name="Hibbett D.S."/>
        </authorList>
    </citation>
    <scope>NUCLEOTIDE SEQUENCE [LARGE SCALE GENOMIC DNA]</scope>
    <source>
        <strain evidence="2 3">ATCC 11539</strain>
    </source>
</reference>
<dbReference type="KEGG" id="gtr:GLOTRDRAFT_131143"/>
<dbReference type="RefSeq" id="XP_007868093.1">
    <property type="nucleotide sequence ID" value="XM_007869902.1"/>
</dbReference>
<dbReference type="EMBL" id="KB469305">
    <property type="protein sequence ID" value="EPQ53812.1"/>
    <property type="molecule type" value="Genomic_DNA"/>
</dbReference>
<organism evidence="2 3">
    <name type="scientific">Gloeophyllum trabeum (strain ATCC 11539 / FP-39264 / Madison 617)</name>
    <name type="common">Brown rot fungus</name>
    <dbReference type="NCBI Taxonomy" id="670483"/>
    <lineage>
        <taxon>Eukaryota</taxon>
        <taxon>Fungi</taxon>
        <taxon>Dikarya</taxon>
        <taxon>Basidiomycota</taxon>
        <taxon>Agaricomycotina</taxon>
        <taxon>Agaricomycetes</taxon>
        <taxon>Gloeophyllales</taxon>
        <taxon>Gloeophyllaceae</taxon>
        <taxon>Gloeophyllum</taxon>
    </lineage>
</organism>
<feature type="compositionally biased region" description="Basic and acidic residues" evidence="1">
    <location>
        <begin position="52"/>
        <end position="65"/>
    </location>
</feature>
<dbReference type="HOGENOM" id="CLU_2413461_0_0_1"/>
<sequence length="92" mass="10495">METFVGEARRATWAALPPHFNLPSWDILLQEPENDLPDADEGNDVDEEGDDHDSLSRPKWKRGERQQTCLGRGSDWAAETNDHPMRKRAPDV</sequence>
<keyword evidence="3" id="KW-1185">Reference proteome</keyword>
<proteinExistence type="predicted"/>
<accession>S7Q2N0</accession>
<evidence type="ECO:0000313" key="2">
    <source>
        <dbReference type="EMBL" id="EPQ53812.1"/>
    </source>
</evidence>
<gene>
    <name evidence="2" type="ORF">GLOTRDRAFT_131143</name>
</gene>
<feature type="compositionally biased region" description="Acidic residues" evidence="1">
    <location>
        <begin position="32"/>
        <end position="51"/>
    </location>
</feature>